<dbReference type="Gene3D" id="3.40.50.1820">
    <property type="entry name" value="alpha/beta hydrolase"/>
    <property type="match status" value="1"/>
</dbReference>
<sequence length="340" mass="36968">MARRRIYAAAVVALCWATAAPLALLRSELLRFSAPALAAERPPRRRKTLKYGTLPDQLGDVWAPEAPTGLVVLVHGGFWLPQYGKDLMTKLASDLMARNWAAWNVEYRRVDGPGWRNANSTLEDITAALRFLDSPEFPFKGLPVAVVGHSAGGHLALWSQLRPIRVTDCRAVVSVGGVLDLCDADEEALGGGAGAVARFLGYRDVSSLKRDVSPIDMLPPCLVNSLPPELARRGTVPEPRIGLVHGKLDQVVPSQQSVRFLVSATCAGIPCQLHLVDEGHYEVLDPGSSSWKSVVSIVQEAFNEPVRPVRRAVLQTHREERGGTLIFRSAPSAERLQVSA</sequence>
<dbReference type="Proteomes" id="UP001642484">
    <property type="component" value="Unassembled WGS sequence"/>
</dbReference>
<feature type="domain" description="BD-FAE-like" evidence="2">
    <location>
        <begin position="65"/>
        <end position="158"/>
    </location>
</feature>
<name>A0ABP0J092_9DINO</name>
<dbReference type="SUPFAM" id="SSF53474">
    <property type="entry name" value="alpha/beta-Hydrolases"/>
    <property type="match status" value="1"/>
</dbReference>
<keyword evidence="4" id="KW-1185">Reference proteome</keyword>
<reference evidence="3 4" key="1">
    <citation type="submission" date="2024-02" db="EMBL/GenBank/DDBJ databases">
        <authorList>
            <person name="Chen Y."/>
            <person name="Shah S."/>
            <person name="Dougan E. K."/>
            <person name="Thang M."/>
            <person name="Chan C."/>
        </authorList>
    </citation>
    <scope>NUCLEOTIDE SEQUENCE [LARGE SCALE GENOMIC DNA]</scope>
</reference>
<evidence type="ECO:0000256" key="1">
    <source>
        <dbReference type="ARBA" id="ARBA00022801"/>
    </source>
</evidence>
<proteinExistence type="predicted"/>
<evidence type="ECO:0000313" key="3">
    <source>
        <dbReference type="EMBL" id="CAK9007765.1"/>
    </source>
</evidence>
<dbReference type="Pfam" id="PF20434">
    <property type="entry name" value="BD-FAE"/>
    <property type="match status" value="1"/>
</dbReference>
<dbReference type="EMBL" id="CAXAMN010004113">
    <property type="protein sequence ID" value="CAK9007765.1"/>
    <property type="molecule type" value="Genomic_DNA"/>
</dbReference>
<accession>A0ABP0J092</accession>
<keyword evidence="1" id="KW-0378">Hydrolase</keyword>
<dbReference type="InterPro" id="IPR029058">
    <property type="entry name" value="AB_hydrolase_fold"/>
</dbReference>
<dbReference type="InterPro" id="IPR049492">
    <property type="entry name" value="BD-FAE-like_dom"/>
</dbReference>
<protein>
    <recommendedName>
        <fullName evidence="2">BD-FAE-like domain-containing protein</fullName>
    </recommendedName>
</protein>
<comment type="caution">
    <text evidence="3">The sequence shown here is derived from an EMBL/GenBank/DDBJ whole genome shotgun (WGS) entry which is preliminary data.</text>
</comment>
<dbReference type="InterPro" id="IPR050300">
    <property type="entry name" value="GDXG_lipolytic_enzyme"/>
</dbReference>
<dbReference type="PANTHER" id="PTHR48081">
    <property type="entry name" value="AB HYDROLASE SUPERFAMILY PROTEIN C4A8.06C"/>
    <property type="match status" value="1"/>
</dbReference>
<organism evidence="3 4">
    <name type="scientific">Durusdinium trenchii</name>
    <dbReference type="NCBI Taxonomy" id="1381693"/>
    <lineage>
        <taxon>Eukaryota</taxon>
        <taxon>Sar</taxon>
        <taxon>Alveolata</taxon>
        <taxon>Dinophyceae</taxon>
        <taxon>Suessiales</taxon>
        <taxon>Symbiodiniaceae</taxon>
        <taxon>Durusdinium</taxon>
    </lineage>
</organism>
<evidence type="ECO:0000313" key="4">
    <source>
        <dbReference type="Proteomes" id="UP001642484"/>
    </source>
</evidence>
<evidence type="ECO:0000259" key="2">
    <source>
        <dbReference type="Pfam" id="PF20434"/>
    </source>
</evidence>
<gene>
    <name evidence="3" type="ORF">CCMP2556_LOCUS8973</name>
</gene>